<dbReference type="GO" id="GO:0000287">
    <property type="term" value="F:magnesium ion binding"/>
    <property type="evidence" value="ECO:0007669"/>
    <property type="project" value="UniProtKB-UniRule"/>
</dbReference>
<dbReference type="Proteomes" id="UP000199004">
    <property type="component" value="Unassembled WGS sequence"/>
</dbReference>
<comment type="function">
    <text evidence="9">Catalyzes the transfer of the phosphoribosyl group of 5-phosphorylribose-1-pyrophosphate (PRPP) to anthranilate to yield N-(5'-phosphoribosyl)-anthranilate (PRA).</text>
</comment>
<dbReference type="PANTHER" id="PTHR43285:SF2">
    <property type="entry name" value="ANTHRANILATE PHOSPHORIBOSYLTRANSFERASE"/>
    <property type="match status" value="1"/>
</dbReference>
<dbReference type="EC" id="2.4.2.18" evidence="9"/>
<dbReference type="GO" id="GO:0005829">
    <property type="term" value="C:cytosol"/>
    <property type="evidence" value="ECO:0007669"/>
    <property type="project" value="TreeGrafter"/>
</dbReference>
<keyword evidence="3 9" id="KW-0328">Glycosyltransferase</keyword>
<feature type="binding site" evidence="9">
    <location>
        <begin position="90"/>
        <end position="93"/>
    </location>
    <ligand>
        <name>5-phospho-alpha-D-ribose 1-diphosphate</name>
        <dbReference type="ChEBI" id="CHEBI:58017"/>
    </ligand>
</feature>
<comment type="similarity">
    <text evidence="9">Belongs to the anthranilate phosphoribosyltransferase family.</text>
</comment>
<keyword evidence="9" id="KW-0479">Metal-binding</keyword>
<dbReference type="PANTHER" id="PTHR43285">
    <property type="entry name" value="ANTHRANILATE PHOSPHORIBOSYLTRANSFERASE"/>
    <property type="match status" value="1"/>
</dbReference>
<feature type="binding site" evidence="9">
    <location>
        <position position="224"/>
    </location>
    <ligand>
        <name>Mg(2+)</name>
        <dbReference type="ChEBI" id="CHEBI:18420"/>
        <label>2</label>
    </ligand>
</feature>
<feature type="binding site" evidence="9">
    <location>
        <position position="80"/>
    </location>
    <ligand>
        <name>anthranilate</name>
        <dbReference type="ChEBI" id="CHEBI:16567"/>
        <label>1</label>
    </ligand>
</feature>
<dbReference type="Gene3D" id="3.40.1030.10">
    <property type="entry name" value="Nucleoside phosphorylase/phosphoribosyltransferase catalytic domain"/>
    <property type="match status" value="1"/>
</dbReference>
<feature type="binding site" evidence="9">
    <location>
        <begin position="83"/>
        <end position="84"/>
    </location>
    <ligand>
        <name>5-phospho-alpha-D-ribose 1-diphosphate</name>
        <dbReference type="ChEBI" id="CHEBI:58017"/>
    </ligand>
</feature>
<dbReference type="FunFam" id="3.40.1030.10:FF:000002">
    <property type="entry name" value="Anthranilate phosphoribosyltransferase"/>
    <property type="match status" value="1"/>
</dbReference>
<dbReference type="Gene3D" id="1.20.970.10">
    <property type="entry name" value="Transferase, Pyrimidine Nucleoside Phosphorylase, Chain C"/>
    <property type="match status" value="1"/>
</dbReference>
<dbReference type="STRING" id="1005944.SAMN05192576_0682"/>
<evidence type="ECO:0000256" key="8">
    <source>
        <dbReference type="ARBA" id="ARBA00061188"/>
    </source>
</evidence>
<dbReference type="RefSeq" id="WP_091021871.1">
    <property type="nucleotide sequence ID" value="NZ_BKAE01000004.1"/>
</dbReference>
<evidence type="ECO:0000313" key="12">
    <source>
        <dbReference type="EMBL" id="SDM68249.1"/>
    </source>
</evidence>
<keyword evidence="5 9" id="KW-0822">Tryptophan biosynthesis</keyword>
<feature type="domain" description="Glycosyl transferase family 3 N-terminal" evidence="11">
    <location>
        <begin position="5"/>
        <end position="64"/>
    </location>
</feature>
<dbReference type="GO" id="GO:0004048">
    <property type="term" value="F:anthranilate phosphoribosyltransferase activity"/>
    <property type="evidence" value="ECO:0007669"/>
    <property type="project" value="UniProtKB-UniRule"/>
</dbReference>
<evidence type="ECO:0000256" key="3">
    <source>
        <dbReference type="ARBA" id="ARBA00022676"/>
    </source>
</evidence>
<evidence type="ECO:0000256" key="2">
    <source>
        <dbReference type="ARBA" id="ARBA00022605"/>
    </source>
</evidence>
<evidence type="ECO:0000313" key="13">
    <source>
        <dbReference type="Proteomes" id="UP000199004"/>
    </source>
</evidence>
<dbReference type="UniPathway" id="UPA00035">
    <property type="reaction ID" value="UER00041"/>
</dbReference>
<keyword evidence="9" id="KW-0460">Magnesium</keyword>
<dbReference type="NCBIfam" id="TIGR01245">
    <property type="entry name" value="trpD"/>
    <property type="match status" value="1"/>
</dbReference>
<feature type="binding site" evidence="9">
    <location>
        <position position="80"/>
    </location>
    <ligand>
        <name>5-phospho-alpha-D-ribose 1-diphosphate</name>
        <dbReference type="ChEBI" id="CHEBI:58017"/>
    </ligand>
</feature>
<dbReference type="Pfam" id="PF02885">
    <property type="entry name" value="Glycos_trans_3N"/>
    <property type="match status" value="1"/>
</dbReference>
<evidence type="ECO:0000256" key="9">
    <source>
        <dbReference type="HAMAP-Rule" id="MF_00211"/>
    </source>
</evidence>
<name>A0A1G9V7W6_9ACTN</name>
<dbReference type="InterPro" id="IPR005940">
    <property type="entry name" value="Anthranilate_Pribosyl_Tfrase"/>
</dbReference>
<comment type="catalytic activity">
    <reaction evidence="7 9">
        <text>N-(5-phospho-beta-D-ribosyl)anthranilate + diphosphate = 5-phospho-alpha-D-ribose 1-diphosphate + anthranilate</text>
        <dbReference type="Rhea" id="RHEA:11768"/>
        <dbReference type="ChEBI" id="CHEBI:16567"/>
        <dbReference type="ChEBI" id="CHEBI:18277"/>
        <dbReference type="ChEBI" id="CHEBI:33019"/>
        <dbReference type="ChEBI" id="CHEBI:58017"/>
        <dbReference type="EC" id="2.4.2.18"/>
    </reaction>
</comment>
<dbReference type="AlphaFoldDB" id="A0A1G9V7W6"/>
<dbReference type="Pfam" id="PF00591">
    <property type="entry name" value="Glycos_transf_3"/>
    <property type="match status" value="1"/>
</dbReference>
<dbReference type="GO" id="GO:0000162">
    <property type="term" value="P:L-tryptophan biosynthetic process"/>
    <property type="evidence" value="ECO:0007669"/>
    <property type="project" value="UniProtKB-UniRule"/>
</dbReference>
<evidence type="ECO:0000259" key="10">
    <source>
        <dbReference type="Pfam" id="PF00591"/>
    </source>
</evidence>
<keyword evidence="6 9" id="KW-0057">Aromatic amino acid biosynthesis</keyword>
<comment type="cofactor">
    <cofactor evidence="9">
        <name>Mg(2+)</name>
        <dbReference type="ChEBI" id="CHEBI:18420"/>
    </cofactor>
    <text evidence="9">Binds 2 magnesium ions per monomer.</text>
</comment>
<sequence length="340" mass="34308">MTWPDVLSALVAGSDLSSEQATWAMGEILSGEATPAQIAGFAVALRAKGETIDEVTGLVDAMYARRTPISVPGRLLDVVGTGGDRSMSVNISTMAAIVAAGAGAKVVKHGSRSASSQSGSADVLEALGIRLDLPAARVAEVAEAAGITFCFAAAFNPAMRHTAAPRRELGIGTTFNILGPLANPARPQAQAIGCADARMAPVMAGVFARRGSDAWVVRGDDGLDELTTTTTSSVWHVHDGQVTTATVDPAAHGLAPATTADLRGGDAAHNADVVRRVLAAEAGPVLDAVLLNAGAALAVYDAPDASVDEALTAGIAKARAAVESGAAQTTLDRWIAASAG</sequence>
<keyword evidence="13" id="KW-1185">Reference proteome</keyword>
<organism evidence="12 13">
    <name type="scientific">Nocardioides szechwanensis</name>
    <dbReference type="NCBI Taxonomy" id="1005944"/>
    <lineage>
        <taxon>Bacteria</taxon>
        <taxon>Bacillati</taxon>
        <taxon>Actinomycetota</taxon>
        <taxon>Actinomycetes</taxon>
        <taxon>Propionibacteriales</taxon>
        <taxon>Nocardioidaceae</taxon>
        <taxon>Nocardioides</taxon>
    </lineage>
</organism>
<dbReference type="EMBL" id="FNIC01000001">
    <property type="protein sequence ID" value="SDM68249.1"/>
    <property type="molecule type" value="Genomic_DNA"/>
</dbReference>
<keyword evidence="2 9" id="KW-0028">Amino-acid biosynthesis</keyword>
<evidence type="ECO:0000256" key="6">
    <source>
        <dbReference type="ARBA" id="ARBA00023141"/>
    </source>
</evidence>
<feature type="binding site" evidence="9">
    <location>
        <position position="88"/>
    </location>
    <ligand>
        <name>5-phospho-alpha-D-ribose 1-diphosphate</name>
        <dbReference type="ChEBI" id="CHEBI:58017"/>
    </ligand>
</feature>
<comment type="caution">
    <text evidence="9">Lacks conserved residue(s) required for the propagation of feature annotation.</text>
</comment>
<keyword evidence="4 9" id="KW-0808">Transferase</keyword>
<evidence type="ECO:0000256" key="1">
    <source>
        <dbReference type="ARBA" id="ARBA00004907"/>
    </source>
</evidence>
<proteinExistence type="inferred from homology"/>
<evidence type="ECO:0000259" key="11">
    <source>
        <dbReference type="Pfam" id="PF02885"/>
    </source>
</evidence>
<feature type="binding site" evidence="9">
    <location>
        <position position="120"/>
    </location>
    <ligand>
        <name>5-phospho-alpha-D-ribose 1-diphosphate</name>
        <dbReference type="ChEBI" id="CHEBI:58017"/>
    </ligand>
</feature>
<evidence type="ECO:0000256" key="7">
    <source>
        <dbReference type="ARBA" id="ARBA00052328"/>
    </source>
</evidence>
<dbReference type="OrthoDB" id="9806430at2"/>
<dbReference type="InterPro" id="IPR035902">
    <property type="entry name" value="Nuc_phospho_transferase"/>
</dbReference>
<feature type="binding site" evidence="9">
    <location>
        <begin position="108"/>
        <end position="116"/>
    </location>
    <ligand>
        <name>5-phospho-alpha-D-ribose 1-diphosphate</name>
        <dbReference type="ChEBI" id="CHEBI:58017"/>
    </ligand>
</feature>
<feature type="binding site" evidence="9">
    <location>
        <position position="92"/>
    </location>
    <ligand>
        <name>Mg(2+)</name>
        <dbReference type="ChEBI" id="CHEBI:18420"/>
        <label>1</label>
    </ligand>
</feature>
<dbReference type="SUPFAM" id="SSF47648">
    <property type="entry name" value="Nucleoside phosphorylase/phosphoribosyltransferase N-terminal domain"/>
    <property type="match status" value="1"/>
</dbReference>
<dbReference type="SUPFAM" id="SSF52418">
    <property type="entry name" value="Nucleoside phosphorylase/phosphoribosyltransferase catalytic domain"/>
    <property type="match status" value="1"/>
</dbReference>
<dbReference type="InterPro" id="IPR036320">
    <property type="entry name" value="Glycosyl_Trfase_fam3_N_dom_sf"/>
</dbReference>
<feature type="binding site" evidence="9">
    <location>
        <position position="225"/>
    </location>
    <ligand>
        <name>Mg(2+)</name>
        <dbReference type="ChEBI" id="CHEBI:18420"/>
        <label>2</label>
    </ligand>
</feature>
<reference evidence="12 13" key="1">
    <citation type="submission" date="2016-10" db="EMBL/GenBank/DDBJ databases">
        <authorList>
            <person name="de Groot N.N."/>
        </authorList>
    </citation>
    <scope>NUCLEOTIDE SEQUENCE [LARGE SCALE GENOMIC DNA]</scope>
    <source>
        <strain evidence="12 13">CGMCC 1.11147</strain>
    </source>
</reference>
<feature type="binding site" evidence="9">
    <location>
        <position position="166"/>
    </location>
    <ligand>
        <name>anthranilate</name>
        <dbReference type="ChEBI" id="CHEBI:16567"/>
        <label>2</label>
    </ligand>
</feature>
<protein>
    <recommendedName>
        <fullName evidence="9">Anthranilate phosphoribosyltransferase</fullName>
        <ecNumber evidence="9">2.4.2.18</ecNumber>
    </recommendedName>
</protein>
<gene>
    <name evidence="9" type="primary">trpD</name>
    <name evidence="12" type="ORF">SAMN05192576_0682</name>
</gene>
<comment type="pathway">
    <text evidence="1 9">Amino-acid biosynthesis; L-tryptophan biosynthesis; L-tryptophan from chorismate: step 2/5.</text>
</comment>
<evidence type="ECO:0000256" key="5">
    <source>
        <dbReference type="ARBA" id="ARBA00022822"/>
    </source>
</evidence>
<comment type="similarity">
    <text evidence="8">In the C-terminal section; belongs to the anthranilate phosphoribosyltransferase family.</text>
</comment>
<dbReference type="InterPro" id="IPR017459">
    <property type="entry name" value="Glycosyl_Trfase_fam3_N_dom"/>
</dbReference>
<accession>A0A1G9V7W6</accession>
<evidence type="ECO:0000256" key="4">
    <source>
        <dbReference type="ARBA" id="ARBA00022679"/>
    </source>
</evidence>
<dbReference type="InterPro" id="IPR000312">
    <property type="entry name" value="Glycosyl_Trfase_fam3"/>
</dbReference>
<feature type="binding site" evidence="9">
    <location>
        <position position="225"/>
    </location>
    <ligand>
        <name>Mg(2+)</name>
        <dbReference type="ChEBI" id="CHEBI:18420"/>
        <label>1</label>
    </ligand>
</feature>
<dbReference type="HAMAP" id="MF_00211">
    <property type="entry name" value="TrpD"/>
    <property type="match status" value="1"/>
</dbReference>
<comment type="subunit">
    <text evidence="9">Homodimer.</text>
</comment>
<feature type="domain" description="Glycosyl transferase family 3" evidence="10">
    <location>
        <begin position="74"/>
        <end position="327"/>
    </location>
</feature>